<dbReference type="InterPro" id="IPR051398">
    <property type="entry name" value="Polysacch_Deacetylase"/>
</dbReference>
<name>N6V1R2_9EURY</name>
<dbReference type="PANTHER" id="PTHR34216:SF3">
    <property type="entry name" value="POLY-BETA-1,6-N-ACETYL-D-GLUCOSAMINE N-DEACETYLASE"/>
    <property type="match status" value="1"/>
</dbReference>
<evidence type="ECO:0008006" key="3">
    <source>
        <dbReference type="Google" id="ProtNLM"/>
    </source>
</evidence>
<dbReference type="RefSeq" id="WP_004591148.1">
    <property type="nucleotide sequence ID" value="NZ_APMM01000022.1"/>
</dbReference>
<organism evidence="1 2">
    <name type="scientific">Methanocaldococcus villosus KIN24-T80</name>
    <dbReference type="NCBI Taxonomy" id="1069083"/>
    <lineage>
        <taxon>Archaea</taxon>
        <taxon>Methanobacteriati</taxon>
        <taxon>Methanobacteriota</taxon>
        <taxon>Methanomada group</taxon>
        <taxon>Methanococci</taxon>
        <taxon>Methanococcales</taxon>
        <taxon>Methanocaldococcaceae</taxon>
        <taxon>Methanocaldococcus</taxon>
    </lineage>
</organism>
<dbReference type="GO" id="GO:0005975">
    <property type="term" value="P:carbohydrate metabolic process"/>
    <property type="evidence" value="ECO:0007669"/>
    <property type="project" value="InterPro"/>
</dbReference>
<evidence type="ECO:0000313" key="2">
    <source>
        <dbReference type="Proteomes" id="UP000053695"/>
    </source>
</evidence>
<evidence type="ECO:0000313" key="1">
    <source>
        <dbReference type="EMBL" id="ENN96228.1"/>
    </source>
</evidence>
<protein>
    <recommendedName>
        <fullName evidence="3">Polysaccharide deacetylase</fullName>
    </recommendedName>
</protein>
<gene>
    <name evidence="1" type="ORF">J422_03488</name>
</gene>
<dbReference type="SUPFAM" id="SSF88713">
    <property type="entry name" value="Glycoside hydrolase/deacetylase"/>
    <property type="match status" value="1"/>
</dbReference>
<dbReference type="EMBL" id="APMM01000022">
    <property type="protein sequence ID" value="ENN96228.1"/>
    <property type="molecule type" value="Genomic_DNA"/>
</dbReference>
<sequence>MKFIITIDDAEKETMNILLRENIDIPVVIGVPVGLLGKSLGDRNIASIDLIRDLIMNNSTIELASHGYYHIPPPSCRTKLFLLKKFLKNMILSLDKKEYLIRSLCFARSEIGKNTNEGSTTEYLQKFNPIDEIVTSKKLLEELFGTRIITYIYPGGNYTEELISLVSKYYNFARTTDEGWNVIGDLYKEPNKFLLKSISISRYTNFLKLEKRYEKMKNEERAEEIIVIETYHDFTYKMPRRLYQINFNVFKQHYNKLRNIGELTTFRTLKK</sequence>
<dbReference type="PANTHER" id="PTHR34216">
    <property type="match status" value="1"/>
</dbReference>
<accession>N6V1R2</accession>
<proteinExistence type="predicted"/>
<dbReference type="Proteomes" id="UP000053695">
    <property type="component" value="Unassembled WGS sequence"/>
</dbReference>
<reference evidence="1 2" key="1">
    <citation type="journal article" date="2013" name="Genome Announc.">
        <title>Draft Genome Sequence of a Highly Flagellated, Fast-Swimming Archaeon, Methanocaldococcus villosus Strain KIN24-T80 (DSM 22612).</title>
        <authorList>
            <person name="Thennarasu S."/>
            <person name="Polireddy D."/>
            <person name="Antony A."/>
            <person name="Yada M.R."/>
            <person name="Algarawi S."/>
            <person name="Sivakumar N."/>
        </authorList>
    </citation>
    <scope>NUCLEOTIDE SEQUENCE [LARGE SCALE GENOMIC DNA]</scope>
    <source>
        <strain evidence="1 2">KIN24-T80</strain>
    </source>
</reference>
<dbReference type="AlphaFoldDB" id="N6V1R2"/>
<dbReference type="InterPro" id="IPR011330">
    <property type="entry name" value="Glyco_hydro/deAcase_b/a-brl"/>
</dbReference>
<dbReference type="Gene3D" id="3.20.20.370">
    <property type="entry name" value="Glycoside hydrolase/deacetylase"/>
    <property type="match status" value="1"/>
</dbReference>
<comment type="caution">
    <text evidence="1">The sequence shown here is derived from an EMBL/GenBank/DDBJ whole genome shotgun (WGS) entry which is preliminary data.</text>
</comment>
<dbReference type="PATRIC" id="fig|1069083.5.peg.680"/>
<keyword evidence="2" id="KW-1185">Reference proteome</keyword>
<dbReference type="STRING" id="1069083.GCA_000371805_01336"/>